<feature type="domain" description="Phosphoribosyltransferase" evidence="1">
    <location>
        <begin position="27"/>
        <end position="170"/>
    </location>
</feature>
<organism evidence="2">
    <name type="scientific">anaerobic digester metagenome</name>
    <dbReference type="NCBI Taxonomy" id="1263854"/>
    <lineage>
        <taxon>unclassified sequences</taxon>
        <taxon>metagenomes</taxon>
        <taxon>ecological metagenomes</taxon>
    </lineage>
</organism>
<sequence length="225" mass="24215">MGTLVITSRSEEPFMDRYEAGMALGNRLLNSADESTVVLGIPRGGVIVARGIARILGADLDIVLTRRMGAPDNPELTIGALSEDGQLFLDAGLSMRAGVDEAYIEQEKAYQMSVILQMAGRYRKVRPKIPLEGRTVVITDEGAADGSTLQASLWAVRKERPARLIVAVPVGSIDALMGLADDADETIALKVPPVLRSVGRFYVRFEKTTDEEVVEALRTSAQGSA</sequence>
<protein>
    <submittedName>
        <fullName evidence="2">Putative phosphoribosyl transferase</fullName>
    </submittedName>
</protein>
<dbReference type="EMBL" id="CAADRM010000084">
    <property type="protein sequence ID" value="VFU13836.1"/>
    <property type="molecule type" value="Genomic_DNA"/>
</dbReference>
<dbReference type="CDD" id="cd06223">
    <property type="entry name" value="PRTases_typeI"/>
    <property type="match status" value="1"/>
</dbReference>
<dbReference type="InterPro" id="IPR000836">
    <property type="entry name" value="PRTase_dom"/>
</dbReference>
<keyword evidence="2" id="KW-0808">Transferase</keyword>
<gene>
    <name evidence="2" type="ORF">SCFA_220072</name>
</gene>
<dbReference type="SUPFAM" id="SSF53271">
    <property type="entry name" value="PRTase-like"/>
    <property type="match status" value="1"/>
</dbReference>
<dbReference type="Pfam" id="PF00156">
    <property type="entry name" value="Pribosyltran"/>
    <property type="match status" value="1"/>
</dbReference>
<dbReference type="Gene3D" id="3.40.50.2020">
    <property type="match status" value="1"/>
</dbReference>
<name>A0A485LYD7_9ZZZZ</name>
<dbReference type="GO" id="GO:0016740">
    <property type="term" value="F:transferase activity"/>
    <property type="evidence" value="ECO:0007669"/>
    <property type="project" value="UniProtKB-KW"/>
</dbReference>
<dbReference type="AlphaFoldDB" id="A0A485LYD7"/>
<evidence type="ECO:0000259" key="1">
    <source>
        <dbReference type="Pfam" id="PF00156"/>
    </source>
</evidence>
<dbReference type="Gene3D" id="3.30.1310.20">
    <property type="entry name" value="PRTase-like"/>
    <property type="match status" value="1"/>
</dbReference>
<proteinExistence type="predicted"/>
<reference evidence="2" key="1">
    <citation type="submission" date="2019-03" db="EMBL/GenBank/DDBJ databases">
        <authorList>
            <person name="Hao L."/>
        </authorList>
    </citation>
    <scope>NUCLEOTIDE SEQUENCE</scope>
</reference>
<dbReference type="InterPro" id="IPR029057">
    <property type="entry name" value="PRTase-like"/>
</dbReference>
<evidence type="ECO:0000313" key="2">
    <source>
        <dbReference type="EMBL" id="VFU13836.1"/>
    </source>
</evidence>
<accession>A0A485LYD7</accession>